<evidence type="ECO:0000259" key="7">
    <source>
        <dbReference type="PROSITE" id="PS50975"/>
    </source>
</evidence>
<evidence type="ECO:0000256" key="5">
    <source>
        <dbReference type="ARBA" id="ARBA00060888"/>
    </source>
</evidence>
<evidence type="ECO:0000256" key="4">
    <source>
        <dbReference type="ARBA" id="ARBA00022840"/>
    </source>
</evidence>
<dbReference type="Gene3D" id="3.40.50.720">
    <property type="entry name" value="NAD(P)-binding Rossmann-like Domain"/>
    <property type="match status" value="1"/>
</dbReference>
<dbReference type="Pfam" id="PF13380">
    <property type="entry name" value="CoA_binding_2"/>
    <property type="match status" value="1"/>
</dbReference>
<dbReference type="EMBL" id="JACVVX010000001">
    <property type="protein sequence ID" value="MBD0413450.1"/>
    <property type="molecule type" value="Genomic_DNA"/>
</dbReference>
<dbReference type="RefSeq" id="WP_188162884.1">
    <property type="nucleotide sequence ID" value="NZ_JACVVX010000001.1"/>
</dbReference>
<dbReference type="SUPFAM" id="SSF51735">
    <property type="entry name" value="NAD(P)-binding Rossmann-fold domains"/>
    <property type="match status" value="1"/>
</dbReference>
<dbReference type="Gene3D" id="3.30.1490.20">
    <property type="entry name" value="ATP-grasp fold, A domain"/>
    <property type="match status" value="1"/>
</dbReference>
<evidence type="ECO:0000313" key="9">
    <source>
        <dbReference type="Proteomes" id="UP000643405"/>
    </source>
</evidence>
<evidence type="ECO:0000256" key="3">
    <source>
        <dbReference type="ARBA" id="ARBA00022741"/>
    </source>
</evidence>
<feature type="domain" description="ATP-grasp" evidence="7">
    <location>
        <begin position="497"/>
        <end position="707"/>
    </location>
</feature>
<dbReference type="Pfam" id="PF13549">
    <property type="entry name" value="ATP-grasp_5"/>
    <property type="match status" value="1"/>
</dbReference>
<dbReference type="InterPro" id="IPR011761">
    <property type="entry name" value="ATP-grasp"/>
</dbReference>
<keyword evidence="4 6" id="KW-0067">ATP-binding</keyword>
<dbReference type="GO" id="GO:0046872">
    <property type="term" value="F:metal ion binding"/>
    <property type="evidence" value="ECO:0007669"/>
    <property type="project" value="InterPro"/>
</dbReference>
<dbReference type="AlphaFoldDB" id="A0A8J6PYD6"/>
<dbReference type="InterPro" id="IPR003781">
    <property type="entry name" value="CoA-bd"/>
</dbReference>
<dbReference type="GO" id="GO:0005524">
    <property type="term" value="F:ATP binding"/>
    <property type="evidence" value="ECO:0007669"/>
    <property type="project" value="UniProtKB-UniRule"/>
</dbReference>
<dbReference type="InterPro" id="IPR016102">
    <property type="entry name" value="Succinyl-CoA_synth-like"/>
</dbReference>
<name>A0A8J6PYD6_9HYPH</name>
<dbReference type="Gene3D" id="3.40.50.261">
    <property type="entry name" value="Succinyl-CoA synthetase domains"/>
    <property type="match status" value="2"/>
</dbReference>
<protein>
    <submittedName>
        <fullName evidence="8">Acetate--CoA ligase family protein</fullName>
    </submittedName>
</protein>
<dbReference type="InterPro" id="IPR051538">
    <property type="entry name" value="Acyl-CoA_Synth/Transferase"/>
</dbReference>
<gene>
    <name evidence="8" type="ORF">ICI42_02110</name>
</gene>
<dbReference type="PROSITE" id="PS50975">
    <property type="entry name" value="ATP_GRASP"/>
    <property type="match status" value="1"/>
</dbReference>
<dbReference type="SMART" id="SM00881">
    <property type="entry name" value="CoA_binding"/>
    <property type="match status" value="1"/>
</dbReference>
<dbReference type="PANTHER" id="PTHR43334">
    <property type="entry name" value="ACETATE--COA LIGASE [ADP-FORMING]"/>
    <property type="match status" value="1"/>
</dbReference>
<dbReference type="FunFam" id="3.30.1490.20:FF:000020">
    <property type="entry name" value="Protein lysine acetyltransferase"/>
    <property type="match status" value="1"/>
</dbReference>
<sequence>MTSDTFSSAMRALMVPRSVAIVGATERPDASSSFVMRNLMAHGFDGKILPVNPKGGSVFGYTAATSLSDLAEPADVAVIGISAERVLPALEEAARNGIKAAVVLASGFGELDDAGRRRQDELVDLARRNGMAICGPNCLGLFNLNSGAALYSSRLSTGMLKGGLALVSHSGATAIALGNTGRIGISHIVSSGNSAATDIPDYLDYLATDDATKAIGVVLEAIRDPQAFADAMQTVHAAGKPVIVLRAGRSESGARATAAHTGSLAGAGEAYTSFFRRNGVLEAGDMDEFLETAVLCSGTRRPRRGKGLAVLGVSGGGVAHVSDIAEETGITLPPFHCGTVAALRTLLPPFATPQNPLDTTGIVFADASIYGQVLDVIATDPEIGLIVAAQDAPTGLDQDGAAEYLGIAGAAADFAKQSETPVVFMSNLSSGHHPAVKAAAARGVTVMNGTRATLRAIKAVMNVEVASLDEGKPWAAPDPTWLQRIGSGVPLTEREAKAFLAANGLPTTQEYLATTADEAAAAAEKTGFPVVMKIESPDIAHKTEAGGVRLGIASESEAREAFETIIANARAYDPKADLRGVVVQEMVTGGVEALVGLVRHEPFGLGLVVGVGGVLVELIKDAAFELLPIDKPLALDMIDRTKLSQLLAGYRGAAAADADGLADLMVALSDAALRYDDVLEAIDLNPVAVLPKGRGVRLLDALVIGKKPA</sequence>
<dbReference type="InterPro" id="IPR013815">
    <property type="entry name" value="ATP_grasp_subdomain_1"/>
</dbReference>
<dbReference type="SUPFAM" id="SSF52210">
    <property type="entry name" value="Succinyl-CoA synthetase domains"/>
    <property type="match status" value="2"/>
</dbReference>
<dbReference type="Gene3D" id="3.30.470.20">
    <property type="entry name" value="ATP-grasp fold, B domain"/>
    <property type="match status" value="1"/>
</dbReference>
<dbReference type="Proteomes" id="UP000643405">
    <property type="component" value="Unassembled WGS sequence"/>
</dbReference>
<keyword evidence="1" id="KW-0816">Tricarboxylic acid cycle</keyword>
<reference evidence="8" key="1">
    <citation type="submission" date="2020-09" db="EMBL/GenBank/DDBJ databases">
        <title>Genome seq and assembly of Tianweitania sp.</title>
        <authorList>
            <person name="Chhetri G."/>
        </authorList>
    </citation>
    <scope>NUCLEOTIDE SEQUENCE</scope>
    <source>
        <strain evidence="8">Rool2</strain>
    </source>
</reference>
<comment type="similarity">
    <text evidence="5">In the N-terminal section; belongs to the acetate CoA ligase alpha subunit family.</text>
</comment>
<evidence type="ECO:0000313" key="8">
    <source>
        <dbReference type="EMBL" id="MBD0413450.1"/>
    </source>
</evidence>
<evidence type="ECO:0000256" key="2">
    <source>
        <dbReference type="ARBA" id="ARBA00022598"/>
    </source>
</evidence>
<proteinExistence type="inferred from homology"/>
<organism evidence="8 9">
    <name type="scientific">Oryzicola mucosus</name>
    <dbReference type="NCBI Taxonomy" id="2767425"/>
    <lineage>
        <taxon>Bacteria</taxon>
        <taxon>Pseudomonadati</taxon>
        <taxon>Pseudomonadota</taxon>
        <taxon>Alphaproteobacteria</taxon>
        <taxon>Hyphomicrobiales</taxon>
        <taxon>Phyllobacteriaceae</taxon>
        <taxon>Oryzicola</taxon>
    </lineage>
</organism>
<comment type="caution">
    <text evidence="8">The sequence shown here is derived from an EMBL/GenBank/DDBJ whole genome shotgun (WGS) entry which is preliminary data.</text>
</comment>
<dbReference type="InterPro" id="IPR032875">
    <property type="entry name" value="Succ_CoA_lig_flav_dom"/>
</dbReference>
<accession>A0A8J6PYD6</accession>
<keyword evidence="2 8" id="KW-0436">Ligase</keyword>
<dbReference type="PANTHER" id="PTHR43334:SF1">
    <property type="entry name" value="3-HYDROXYPROPIONATE--COA LIGASE [ADP-FORMING]"/>
    <property type="match status" value="1"/>
</dbReference>
<dbReference type="Pfam" id="PF13607">
    <property type="entry name" value="Succ_CoA_lig"/>
    <property type="match status" value="1"/>
</dbReference>
<dbReference type="GO" id="GO:0006099">
    <property type="term" value="P:tricarboxylic acid cycle"/>
    <property type="evidence" value="ECO:0007669"/>
    <property type="project" value="UniProtKB-KW"/>
</dbReference>
<keyword evidence="9" id="KW-1185">Reference proteome</keyword>
<dbReference type="SUPFAM" id="SSF56059">
    <property type="entry name" value="Glutathione synthetase ATP-binding domain-like"/>
    <property type="match status" value="1"/>
</dbReference>
<evidence type="ECO:0000256" key="1">
    <source>
        <dbReference type="ARBA" id="ARBA00022532"/>
    </source>
</evidence>
<dbReference type="GO" id="GO:0016874">
    <property type="term" value="F:ligase activity"/>
    <property type="evidence" value="ECO:0007669"/>
    <property type="project" value="UniProtKB-KW"/>
</dbReference>
<dbReference type="InterPro" id="IPR036291">
    <property type="entry name" value="NAD(P)-bd_dom_sf"/>
</dbReference>
<evidence type="ECO:0000256" key="6">
    <source>
        <dbReference type="PROSITE-ProRule" id="PRU00409"/>
    </source>
</evidence>
<keyword evidence="3 6" id="KW-0547">Nucleotide-binding</keyword>